<proteinExistence type="predicted"/>
<feature type="region of interest" description="Disordered" evidence="2">
    <location>
        <begin position="77"/>
        <end position="121"/>
    </location>
</feature>
<feature type="domain" description="Fibronectin type-III" evidence="3">
    <location>
        <begin position="275"/>
        <end position="371"/>
    </location>
</feature>
<protein>
    <recommendedName>
        <fullName evidence="3">Fibronectin type-III domain-containing protein</fullName>
    </recommendedName>
</protein>
<dbReference type="PROSITE" id="PS50853">
    <property type="entry name" value="FN3"/>
    <property type="match status" value="3"/>
</dbReference>
<dbReference type="CDD" id="cd00063">
    <property type="entry name" value="FN3"/>
    <property type="match status" value="3"/>
</dbReference>
<dbReference type="InterPro" id="IPR013783">
    <property type="entry name" value="Ig-like_fold"/>
</dbReference>
<dbReference type="Gene3D" id="2.60.40.10">
    <property type="entry name" value="Immunoglobulins"/>
    <property type="match status" value="6"/>
</dbReference>
<organism evidence="4 5">
    <name type="scientific">Mugilogobius chulae</name>
    <name type="common">yellowstripe goby</name>
    <dbReference type="NCBI Taxonomy" id="88201"/>
    <lineage>
        <taxon>Eukaryota</taxon>
        <taxon>Metazoa</taxon>
        <taxon>Chordata</taxon>
        <taxon>Craniata</taxon>
        <taxon>Vertebrata</taxon>
        <taxon>Euteleostomi</taxon>
        <taxon>Actinopterygii</taxon>
        <taxon>Neopterygii</taxon>
        <taxon>Teleostei</taxon>
        <taxon>Neoteleostei</taxon>
        <taxon>Acanthomorphata</taxon>
        <taxon>Gobiaria</taxon>
        <taxon>Gobiiformes</taxon>
        <taxon>Gobioidei</taxon>
        <taxon>Gobiidae</taxon>
        <taxon>Gobionellinae</taxon>
        <taxon>Mugilogobius</taxon>
    </lineage>
</organism>
<comment type="caution">
    <text evidence="4">The sequence shown here is derived from an EMBL/GenBank/DDBJ whole genome shotgun (WGS) entry which is preliminary data.</text>
</comment>
<keyword evidence="1" id="KW-0677">Repeat</keyword>
<dbReference type="PANTHER" id="PTHR46708">
    <property type="entry name" value="TENASCIN"/>
    <property type="match status" value="1"/>
</dbReference>
<feature type="domain" description="Fibronectin type-III" evidence="3">
    <location>
        <begin position="409"/>
        <end position="497"/>
    </location>
</feature>
<evidence type="ECO:0000256" key="1">
    <source>
        <dbReference type="ARBA" id="ARBA00022737"/>
    </source>
</evidence>
<name>A0AAW0N617_9GOBI</name>
<gene>
    <name evidence="4" type="ORF">WMY93_023679</name>
</gene>
<evidence type="ECO:0000313" key="4">
    <source>
        <dbReference type="EMBL" id="KAK7891716.1"/>
    </source>
</evidence>
<accession>A0AAW0N617</accession>
<dbReference type="InterPro" id="IPR050991">
    <property type="entry name" value="ECM_Regulatory_Proteins"/>
</dbReference>
<evidence type="ECO:0000259" key="3">
    <source>
        <dbReference type="PROSITE" id="PS50853"/>
    </source>
</evidence>
<feature type="region of interest" description="Disordered" evidence="2">
    <location>
        <begin position="345"/>
        <end position="364"/>
    </location>
</feature>
<dbReference type="SUPFAM" id="SSF49265">
    <property type="entry name" value="Fibronectin type III"/>
    <property type="match status" value="4"/>
</dbReference>
<dbReference type="EMBL" id="JBBPFD010000017">
    <property type="protein sequence ID" value="KAK7891716.1"/>
    <property type="molecule type" value="Genomic_DNA"/>
</dbReference>
<dbReference type="InterPro" id="IPR003961">
    <property type="entry name" value="FN3_dom"/>
</dbReference>
<keyword evidence="5" id="KW-1185">Reference proteome</keyword>
<sequence length="542" mass="55799">MQMVARFASRKNSVKVTSEALLCGMLAPPPTPAPVSVTTMLQIYMVPKSLQSPSVCLCLGARRVEISQISLIAASNTTSAPTTTTTTSAPTTTTTTSAPTTTTTTSAPTTTNAPTTEATTISRPGSVTSLTVTEVTTSSLNLTWIQPPGSVSSYKVTWIGGSENGNKNTSQTTIHIPNLTPGVEYTVTVTAVAGDGLTEGAGVQISNYTKGLLSFYTVHWTDGNDSRTDNVTDTVKVITDLTPGVKYTITITAVAGDGQTDGAGVSISQYTEPGSVTSPTVTEVTTSSLNLTWIQPPGSVSSYKVTWSGGSKNGTENTNQPTIHIPNLTPGVEYTVTVTAVAGDGLTEGAGSTGPDGNDSRTDNVTDTVKVITDLTPGVKYTITITAVAGDGQTEGAGVTINLYTKPGSVTSPTVTEVTTSSLNLTWIQPPGSVSSYKVTWSGGSKNGTENTNQPTIHIPNLTPGVEYTVTVTAVAGDGLTEGAGVQISNIQVIHWTDGNDSRIDNVTDTVKVITDLTPGVKYTITITAVAGDGQTEGAGVT</sequence>
<evidence type="ECO:0000313" key="5">
    <source>
        <dbReference type="Proteomes" id="UP001460270"/>
    </source>
</evidence>
<dbReference type="AlphaFoldDB" id="A0AAW0N617"/>
<reference evidence="5" key="1">
    <citation type="submission" date="2024-04" db="EMBL/GenBank/DDBJ databases">
        <title>Salinicola lusitanus LLJ914,a marine bacterium isolated from the Okinawa Trough.</title>
        <authorList>
            <person name="Li J."/>
        </authorList>
    </citation>
    <scope>NUCLEOTIDE SEQUENCE [LARGE SCALE GENOMIC DNA]</scope>
</reference>
<dbReference type="Proteomes" id="UP001460270">
    <property type="component" value="Unassembled WGS sequence"/>
</dbReference>
<feature type="domain" description="Fibronectin type-III" evidence="3">
    <location>
        <begin position="126"/>
        <end position="215"/>
    </location>
</feature>
<dbReference type="InterPro" id="IPR036116">
    <property type="entry name" value="FN3_sf"/>
</dbReference>
<evidence type="ECO:0000256" key="2">
    <source>
        <dbReference type="SAM" id="MobiDB-lite"/>
    </source>
</evidence>
<dbReference type="PANTHER" id="PTHR46708:SF10">
    <property type="entry name" value="RECEPTOR-TYPE TYROSINE-PROTEIN PHOSPHATASE ETA-LIKE"/>
    <property type="match status" value="1"/>
</dbReference>
<dbReference type="Pfam" id="PF00041">
    <property type="entry name" value="fn3"/>
    <property type="match status" value="3"/>
</dbReference>
<dbReference type="SMART" id="SM00060">
    <property type="entry name" value="FN3"/>
    <property type="match status" value="5"/>
</dbReference>